<keyword evidence="2" id="KW-1185">Reference proteome</keyword>
<organism evidence="1 2">
    <name type="scientific">Citrus sinensis</name>
    <name type="common">Sweet orange</name>
    <name type="synonym">Citrus aurantium var. sinensis</name>
    <dbReference type="NCBI Taxonomy" id="2711"/>
    <lineage>
        <taxon>Eukaryota</taxon>
        <taxon>Viridiplantae</taxon>
        <taxon>Streptophyta</taxon>
        <taxon>Embryophyta</taxon>
        <taxon>Tracheophyta</taxon>
        <taxon>Spermatophyta</taxon>
        <taxon>Magnoliopsida</taxon>
        <taxon>eudicotyledons</taxon>
        <taxon>Gunneridae</taxon>
        <taxon>Pentapetalae</taxon>
        <taxon>rosids</taxon>
        <taxon>malvids</taxon>
        <taxon>Sapindales</taxon>
        <taxon>Rutaceae</taxon>
        <taxon>Aurantioideae</taxon>
        <taxon>Citrus</taxon>
    </lineage>
</organism>
<feature type="non-terminal residue" evidence="1">
    <location>
        <position position="1"/>
    </location>
</feature>
<dbReference type="EMBL" id="KK784896">
    <property type="protein sequence ID" value="KDO67768.1"/>
    <property type="molecule type" value="Genomic_DNA"/>
</dbReference>
<reference evidence="1 2" key="1">
    <citation type="submission" date="2014-04" db="EMBL/GenBank/DDBJ databases">
        <authorList>
            <consortium name="International Citrus Genome Consortium"/>
            <person name="Gmitter F."/>
            <person name="Chen C."/>
            <person name="Farmerie W."/>
            <person name="Harkins T."/>
            <person name="Desany B."/>
            <person name="Mohiuddin M."/>
            <person name="Kodira C."/>
            <person name="Borodovsky M."/>
            <person name="Lomsadze A."/>
            <person name="Burns P."/>
            <person name="Jenkins J."/>
            <person name="Prochnik S."/>
            <person name="Shu S."/>
            <person name="Chapman J."/>
            <person name="Pitluck S."/>
            <person name="Schmutz J."/>
            <person name="Rokhsar D."/>
        </authorList>
    </citation>
    <scope>NUCLEOTIDE SEQUENCE</scope>
</reference>
<dbReference type="Proteomes" id="UP000027120">
    <property type="component" value="Unassembled WGS sequence"/>
</dbReference>
<name>A0A067FKA2_CITSI</name>
<accession>A0A067FKA2</accession>
<sequence>RLWSRREAISTGNITLTALPRLHYFRCLLNRRGVQAAPVLNKYAREPPIGPGSCYVQ</sequence>
<evidence type="ECO:0000313" key="1">
    <source>
        <dbReference type="EMBL" id="KDO67768.1"/>
    </source>
</evidence>
<dbReference type="AlphaFoldDB" id="A0A067FKA2"/>
<gene>
    <name evidence="1" type="ORF">CISIN_1g0088212mg</name>
</gene>
<evidence type="ECO:0000313" key="2">
    <source>
        <dbReference type="Proteomes" id="UP000027120"/>
    </source>
</evidence>
<dbReference type="STRING" id="2711.A0A067FKA2"/>
<protein>
    <submittedName>
        <fullName evidence="1">Uncharacterized protein</fullName>
    </submittedName>
</protein>
<proteinExistence type="predicted"/>